<comment type="subunit">
    <text evidence="4">The glycine cleavage system is composed of four proteins: P, T, L and H.</text>
</comment>
<dbReference type="InParanoid" id="W4KN95"/>
<dbReference type="OrthoDB" id="10264154at2759"/>
<dbReference type="InterPro" id="IPR033753">
    <property type="entry name" value="GCV_H/Fam206"/>
</dbReference>
<dbReference type="AlphaFoldDB" id="W4KN95"/>
<dbReference type="GO" id="GO:0005739">
    <property type="term" value="C:mitochondrion"/>
    <property type="evidence" value="ECO:0007669"/>
    <property type="project" value="UniProtKB-SubCell"/>
</dbReference>
<dbReference type="GO" id="GO:0019464">
    <property type="term" value="P:glycine decarboxylation via glycine cleavage system"/>
    <property type="evidence" value="ECO:0007669"/>
    <property type="project" value="UniProtKB-UniRule"/>
</dbReference>
<name>W4KN95_HETIT</name>
<sequence length="141" mass="15379">MVSRVRYELRSCYVSLAIAKKYTSDHEAVIFDDETNVGTVTITDYAQTSLGDVVFVELPQEGSEVEQGAMIGAVESVKAASDIFSPISGKVVSINEELAGQPSLLNKSPEDKGWLCKIELSNPSELDELMTAEQYKAHCES</sequence>
<comment type="subcellular location">
    <subcellularLocation>
        <location evidence="4">Mitochondrion</location>
    </subcellularLocation>
</comment>
<dbReference type="PANTHER" id="PTHR11715">
    <property type="entry name" value="GLYCINE CLEAVAGE SYSTEM H PROTEIN"/>
    <property type="match status" value="1"/>
</dbReference>
<feature type="domain" description="Lipoyl-binding" evidence="5">
    <location>
        <begin position="37"/>
        <end position="119"/>
    </location>
</feature>
<dbReference type="InterPro" id="IPR000089">
    <property type="entry name" value="Biotin_lipoyl"/>
</dbReference>
<keyword evidence="2 3" id="KW-0450">Lipoyl</keyword>
<comment type="cofactor">
    <cofactor evidence="4">
        <name>(R)-lipoate</name>
        <dbReference type="ChEBI" id="CHEBI:83088"/>
    </cofactor>
    <text evidence="4">Binds 1 lipoyl cofactor covalently.</text>
</comment>
<evidence type="ECO:0000256" key="2">
    <source>
        <dbReference type="ARBA" id="ARBA00022823"/>
    </source>
</evidence>
<dbReference type="Pfam" id="PF01597">
    <property type="entry name" value="GCV_H"/>
    <property type="match status" value="1"/>
</dbReference>
<gene>
    <name evidence="6" type="ORF">HETIRDRAFT_308461</name>
</gene>
<proteinExistence type="inferred from homology"/>
<dbReference type="InterPro" id="IPR002930">
    <property type="entry name" value="GCV_H"/>
</dbReference>
<evidence type="ECO:0000256" key="3">
    <source>
        <dbReference type="PIRSR" id="PIRSR617453-50"/>
    </source>
</evidence>
<dbReference type="GeneID" id="20669589"/>
<dbReference type="HAMAP" id="MF_00272">
    <property type="entry name" value="GcvH"/>
    <property type="match status" value="1"/>
</dbReference>
<evidence type="ECO:0000256" key="1">
    <source>
        <dbReference type="ARBA" id="ARBA00009249"/>
    </source>
</evidence>
<evidence type="ECO:0000313" key="6">
    <source>
        <dbReference type="EMBL" id="ETW87282.1"/>
    </source>
</evidence>
<dbReference type="eggNOG" id="KOG3373">
    <property type="taxonomic scope" value="Eukaryota"/>
</dbReference>
<dbReference type="PROSITE" id="PS50968">
    <property type="entry name" value="BIOTINYL_LIPOYL"/>
    <property type="match status" value="1"/>
</dbReference>
<evidence type="ECO:0000313" key="7">
    <source>
        <dbReference type="Proteomes" id="UP000030671"/>
    </source>
</evidence>
<dbReference type="SUPFAM" id="SSF51230">
    <property type="entry name" value="Single hybrid motif"/>
    <property type="match status" value="1"/>
</dbReference>
<dbReference type="RefSeq" id="XP_009541203.1">
    <property type="nucleotide sequence ID" value="XM_009542908.1"/>
</dbReference>
<dbReference type="KEGG" id="hir:HETIRDRAFT_308461"/>
<dbReference type="FunCoup" id="W4KN95">
    <property type="interactions" value="566"/>
</dbReference>
<organism evidence="6 7">
    <name type="scientific">Heterobasidion irregulare (strain TC 32-1)</name>
    <dbReference type="NCBI Taxonomy" id="747525"/>
    <lineage>
        <taxon>Eukaryota</taxon>
        <taxon>Fungi</taxon>
        <taxon>Dikarya</taxon>
        <taxon>Basidiomycota</taxon>
        <taxon>Agaricomycotina</taxon>
        <taxon>Agaricomycetes</taxon>
        <taxon>Russulales</taxon>
        <taxon>Bondarzewiaceae</taxon>
        <taxon>Heterobasidion</taxon>
        <taxon>Heterobasidion annosum species complex</taxon>
    </lineage>
</organism>
<dbReference type="HOGENOM" id="CLU_097408_2_2_1"/>
<accession>W4KN95</accession>
<dbReference type="Gene3D" id="2.40.50.100">
    <property type="match status" value="1"/>
</dbReference>
<comment type="similarity">
    <text evidence="1 4">Belongs to the GcvH family.</text>
</comment>
<dbReference type="InterPro" id="IPR017453">
    <property type="entry name" value="GCV_H_sub"/>
</dbReference>
<evidence type="ECO:0000259" key="5">
    <source>
        <dbReference type="PROSITE" id="PS50968"/>
    </source>
</evidence>
<feature type="modified residue" description="N6-lipoyllysine" evidence="3">
    <location>
        <position position="78"/>
    </location>
</feature>
<protein>
    <recommendedName>
        <fullName evidence="4">Glycine cleavage system H protein</fullName>
    </recommendedName>
</protein>
<keyword evidence="4" id="KW-0809">Transit peptide</keyword>
<dbReference type="GO" id="GO:0005960">
    <property type="term" value="C:glycine cleavage complex"/>
    <property type="evidence" value="ECO:0007669"/>
    <property type="project" value="UniProtKB-UniRule"/>
</dbReference>
<dbReference type="STRING" id="747525.W4KN95"/>
<comment type="function">
    <text evidence="4">The H protein shuttles the methylamine group of glycine from the P protein to the T protein.</text>
</comment>
<dbReference type="NCBIfam" id="TIGR00527">
    <property type="entry name" value="gcvH"/>
    <property type="match status" value="1"/>
</dbReference>
<dbReference type="CDD" id="cd06848">
    <property type="entry name" value="GCS_H"/>
    <property type="match status" value="1"/>
</dbReference>
<dbReference type="NCBIfam" id="NF002270">
    <property type="entry name" value="PRK01202.1"/>
    <property type="match status" value="1"/>
</dbReference>
<dbReference type="InterPro" id="IPR011053">
    <property type="entry name" value="Single_hybrid_motif"/>
</dbReference>
<reference evidence="6 7" key="1">
    <citation type="journal article" date="2012" name="New Phytol.">
        <title>Insight into trade-off between wood decay and parasitism from the genome of a fungal forest pathogen.</title>
        <authorList>
            <person name="Olson A."/>
            <person name="Aerts A."/>
            <person name="Asiegbu F."/>
            <person name="Belbahri L."/>
            <person name="Bouzid O."/>
            <person name="Broberg A."/>
            <person name="Canback B."/>
            <person name="Coutinho P.M."/>
            <person name="Cullen D."/>
            <person name="Dalman K."/>
            <person name="Deflorio G."/>
            <person name="van Diepen L.T."/>
            <person name="Dunand C."/>
            <person name="Duplessis S."/>
            <person name="Durling M."/>
            <person name="Gonthier P."/>
            <person name="Grimwood J."/>
            <person name="Fossdal C.G."/>
            <person name="Hansson D."/>
            <person name="Henrissat B."/>
            <person name="Hietala A."/>
            <person name="Himmelstrand K."/>
            <person name="Hoffmeister D."/>
            <person name="Hogberg N."/>
            <person name="James T.Y."/>
            <person name="Karlsson M."/>
            <person name="Kohler A."/>
            <person name="Kues U."/>
            <person name="Lee Y.H."/>
            <person name="Lin Y.C."/>
            <person name="Lind M."/>
            <person name="Lindquist E."/>
            <person name="Lombard V."/>
            <person name="Lucas S."/>
            <person name="Lunden K."/>
            <person name="Morin E."/>
            <person name="Murat C."/>
            <person name="Park J."/>
            <person name="Raffaello T."/>
            <person name="Rouze P."/>
            <person name="Salamov A."/>
            <person name="Schmutz J."/>
            <person name="Solheim H."/>
            <person name="Stahlberg J."/>
            <person name="Velez H."/>
            <person name="de Vries R.P."/>
            <person name="Wiebenga A."/>
            <person name="Woodward S."/>
            <person name="Yakovlev I."/>
            <person name="Garbelotto M."/>
            <person name="Martin F."/>
            <person name="Grigoriev I.V."/>
            <person name="Stenlid J."/>
        </authorList>
    </citation>
    <scope>NUCLEOTIDE SEQUENCE [LARGE SCALE GENOMIC DNA]</scope>
    <source>
        <strain evidence="6 7">TC 32-1</strain>
    </source>
</reference>
<dbReference type="Proteomes" id="UP000030671">
    <property type="component" value="Unassembled WGS sequence"/>
</dbReference>
<dbReference type="PANTHER" id="PTHR11715:SF3">
    <property type="entry name" value="GLYCINE CLEAVAGE SYSTEM H PROTEIN-RELATED"/>
    <property type="match status" value="1"/>
</dbReference>
<keyword evidence="7" id="KW-1185">Reference proteome</keyword>
<dbReference type="EMBL" id="KI925454">
    <property type="protein sequence ID" value="ETW87282.1"/>
    <property type="molecule type" value="Genomic_DNA"/>
</dbReference>
<keyword evidence="4" id="KW-0496">Mitochondrion</keyword>
<dbReference type="GO" id="GO:0009249">
    <property type="term" value="P:protein lipoylation"/>
    <property type="evidence" value="ECO:0007669"/>
    <property type="project" value="TreeGrafter"/>
</dbReference>
<evidence type="ECO:0000256" key="4">
    <source>
        <dbReference type="RuleBase" id="RU364055"/>
    </source>
</evidence>